<evidence type="ECO:0000313" key="1">
    <source>
        <dbReference type="EMBL" id="EMD17656.1"/>
    </source>
</evidence>
<dbReference type="Pfam" id="PF05960">
    <property type="entry name" value="DUF885"/>
    <property type="match status" value="1"/>
</dbReference>
<comment type="caution">
    <text evidence="1">The sequence shown here is derived from an EMBL/GenBank/DDBJ whole genome shotgun (WGS) entry which is preliminary data.</text>
</comment>
<proteinExistence type="predicted"/>
<dbReference type="OrthoDB" id="9760040at2"/>
<name>M2Q629_9FIRM</name>
<dbReference type="AlphaFoldDB" id="M2Q629"/>
<accession>M2Q629</accession>
<dbReference type="PATRIC" id="fig|999415.3.peg.90"/>
<dbReference type="PANTHER" id="PTHR33361">
    <property type="entry name" value="GLR0591 PROTEIN"/>
    <property type="match status" value="1"/>
</dbReference>
<dbReference type="Proteomes" id="UP000011758">
    <property type="component" value="Unassembled WGS sequence"/>
</dbReference>
<dbReference type="InterPro" id="IPR010281">
    <property type="entry name" value="DUF885"/>
</dbReference>
<dbReference type="RefSeq" id="WP_004801099.1">
    <property type="nucleotide sequence ID" value="NZ_KB446646.1"/>
</dbReference>
<gene>
    <name evidence="1" type="ORF">HMPREF9943_00088</name>
</gene>
<organism evidence="1 2">
    <name type="scientific">Eggerthia catenaformis OT 569 = DSM 20559</name>
    <dbReference type="NCBI Taxonomy" id="999415"/>
    <lineage>
        <taxon>Bacteria</taxon>
        <taxon>Bacillati</taxon>
        <taxon>Bacillota</taxon>
        <taxon>Erysipelotrichia</taxon>
        <taxon>Erysipelotrichales</taxon>
        <taxon>Coprobacillaceae</taxon>
        <taxon>Eggerthia</taxon>
    </lineage>
</organism>
<sequence>MKIKQLLISFIVLAFILSGCDHKGNNENNQKAFDTFIDNEFKREISSDYLNMHVYLEHPDKYGIDTSKVKVSLGTRPTKENIEKVRKENEKARKAFSAFNRKDLTEIQKDIYDTYKFQSDLDSKMSDSKFDYYEQFFKTMNGIHTALPSLFSDWQLRKEQDAKDLIVLINDILPYVNDALEYTKIQADKGLLISDIDSIISYCKKIADGGMNSAVLSEMNKAIDRLNLGTIKSNDYKNQLKEAFRSSFLKAYTNIINTFNSLKNKNNHRGYASLPNGKEYYALLLQSQMGANDSMSAIKKLLSNGYTESYQKLTKLITQNYNIYSSMTNIRTQFNSYDEILQYNLKRYKEDFPEVNNIEYEIKDINKTIATDGGISAYFNIPALDSKAKKQIRVNPNARDIKKIDTYITVSHEGITGHMYQYAYTYAHNKSHYMKAIANNKGFTEGYAVYCQYYCLKYLDLNQNVLNAYKYNEILSYIAIMQADIGIHYDGWTLDRFKSEMKNYGFSLDDNGAKKQYEQLWANPGAFAPYYLGYLQINQLLKETKNRLKEKFDHKKFIASLIESGAAPFSVIKRHIDKIKE</sequence>
<dbReference type="EMBL" id="AGEJ01000001">
    <property type="protein sequence ID" value="EMD17656.1"/>
    <property type="molecule type" value="Genomic_DNA"/>
</dbReference>
<dbReference type="PANTHER" id="PTHR33361:SF2">
    <property type="entry name" value="DUF885 DOMAIN-CONTAINING PROTEIN"/>
    <property type="match status" value="1"/>
</dbReference>
<dbReference type="PROSITE" id="PS51257">
    <property type="entry name" value="PROKAR_LIPOPROTEIN"/>
    <property type="match status" value="1"/>
</dbReference>
<protein>
    <recommendedName>
        <fullName evidence="3">DUF885 domain-containing protein</fullName>
    </recommendedName>
</protein>
<dbReference type="STRING" id="999415.HMPREF9943_00088"/>
<dbReference type="eggNOG" id="COG4805">
    <property type="taxonomic scope" value="Bacteria"/>
</dbReference>
<evidence type="ECO:0000313" key="2">
    <source>
        <dbReference type="Proteomes" id="UP000011758"/>
    </source>
</evidence>
<reference evidence="1 2" key="1">
    <citation type="submission" date="2013-02" db="EMBL/GenBank/DDBJ databases">
        <title>The Genome Sequence of Lactobacillus catenaformis F0143.</title>
        <authorList>
            <consortium name="The Broad Institute Genome Sequencing Platform"/>
            <person name="Earl A."/>
            <person name="Ward D."/>
            <person name="Feldgarden M."/>
            <person name="Gevers D."/>
            <person name="Izard J."/>
            <person name="Blanton J.M."/>
            <person name="Mathney J."/>
            <person name="Dewhirst F.E."/>
            <person name="Young S.K."/>
            <person name="Zeng Q."/>
            <person name="Gargeya S."/>
            <person name="Fitzgerald M."/>
            <person name="Haas B."/>
            <person name="Abouelleil A."/>
            <person name="Alvarado L."/>
            <person name="Arachchi H.M."/>
            <person name="Berlin A."/>
            <person name="Chapman S.B."/>
            <person name="Gearin G."/>
            <person name="Goldberg J."/>
            <person name="Griggs A."/>
            <person name="Gujja S."/>
            <person name="Hansen M."/>
            <person name="Heiman D."/>
            <person name="Howarth C."/>
            <person name="Larimer J."/>
            <person name="Lui A."/>
            <person name="MacDonald P.J.P."/>
            <person name="McCowen C."/>
            <person name="Montmayeur A."/>
            <person name="Murphy C."/>
            <person name="Neiman D."/>
            <person name="Pearson M."/>
            <person name="Priest M."/>
            <person name="Roberts A."/>
            <person name="Saif S."/>
            <person name="Shea T."/>
            <person name="Sisk P."/>
            <person name="Stolte C."/>
            <person name="Sykes S."/>
            <person name="Wortman J."/>
            <person name="Nusbaum C."/>
            <person name="Birren B."/>
        </authorList>
    </citation>
    <scope>NUCLEOTIDE SEQUENCE [LARGE SCALE GENOMIC DNA]</scope>
    <source>
        <strain evidence="1 2">OT 569</strain>
    </source>
</reference>
<keyword evidence="2" id="KW-1185">Reference proteome</keyword>
<evidence type="ECO:0008006" key="3">
    <source>
        <dbReference type="Google" id="ProtNLM"/>
    </source>
</evidence>
<dbReference type="BioCyc" id="ECAT999415-HMP:GTTI-97-MONOMER"/>